<comment type="caution">
    <text evidence="1">The sequence shown here is derived from an EMBL/GenBank/DDBJ whole genome shotgun (WGS) entry which is preliminary data.</text>
</comment>
<name>A0A8H9QYA8_CLOPF</name>
<evidence type="ECO:0000313" key="2">
    <source>
        <dbReference type="Proteomes" id="UP000859547"/>
    </source>
</evidence>
<evidence type="ECO:0000313" key="1">
    <source>
        <dbReference type="EMBL" id="HAT4308362.1"/>
    </source>
</evidence>
<dbReference type="EMBL" id="DACTCB010000011">
    <property type="protein sequence ID" value="HAT4308362.1"/>
    <property type="molecule type" value="Genomic_DNA"/>
</dbReference>
<accession>A0A8H9QYA8</accession>
<gene>
    <name evidence="1" type="ORF">I9080_002173</name>
</gene>
<protein>
    <submittedName>
        <fullName evidence="1">Uncharacterized protein</fullName>
    </submittedName>
</protein>
<dbReference type="AlphaFoldDB" id="A0A8H9QYA8"/>
<reference evidence="1" key="2">
    <citation type="submission" date="2020-07" db="EMBL/GenBank/DDBJ databases">
        <authorList>
            <consortium name="NCBI Pathogen Detection Project"/>
        </authorList>
    </citation>
    <scope>NUCLEOTIDE SEQUENCE</scope>
    <source>
        <strain evidence="1">C8</strain>
    </source>
</reference>
<reference evidence="1" key="1">
    <citation type="journal article" date="2018" name="Genome Biol.">
        <title>SKESA: strategic k-mer extension for scrupulous assemblies.</title>
        <authorList>
            <person name="Souvorov A."/>
            <person name="Agarwala R."/>
            <person name="Lipman D.J."/>
        </authorList>
    </citation>
    <scope>NUCLEOTIDE SEQUENCE</scope>
    <source>
        <strain evidence="1">C8</strain>
    </source>
</reference>
<dbReference type="RefSeq" id="WP_004456485.1">
    <property type="nucleotide sequence ID" value="NZ_CATNXJ010000012.1"/>
</dbReference>
<dbReference type="Proteomes" id="UP000859547">
    <property type="component" value="Unassembled WGS sequence"/>
</dbReference>
<sequence length="66" mass="7421">MKKQIISSIKVKLFNLGFPMILNKSNNLKVRKIRLNGKIAGKIHSNGLVVYLDKNLLDNMLEGGIK</sequence>
<proteinExistence type="predicted"/>
<organism evidence="1 2">
    <name type="scientific">Clostridium perfringens</name>
    <dbReference type="NCBI Taxonomy" id="1502"/>
    <lineage>
        <taxon>Bacteria</taxon>
        <taxon>Bacillati</taxon>
        <taxon>Bacillota</taxon>
        <taxon>Clostridia</taxon>
        <taxon>Eubacteriales</taxon>
        <taxon>Clostridiaceae</taxon>
        <taxon>Clostridium</taxon>
    </lineage>
</organism>